<dbReference type="PANTHER" id="PTHR42693">
    <property type="entry name" value="ARYLSULFATASE FAMILY MEMBER"/>
    <property type="match status" value="1"/>
</dbReference>
<comment type="caution">
    <text evidence="7">The sequence shown here is derived from an EMBL/GenBank/DDBJ whole genome shotgun (WGS) entry which is preliminary data.</text>
</comment>
<dbReference type="Gene3D" id="3.40.720.10">
    <property type="entry name" value="Alkaline Phosphatase, subunit A"/>
    <property type="match status" value="1"/>
</dbReference>
<dbReference type="CDD" id="cd16025">
    <property type="entry name" value="PAS_like"/>
    <property type="match status" value="1"/>
</dbReference>
<keyword evidence="4" id="KW-0106">Calcium</keyword>
<dbReference type="Proteomes" id="UP001304769">
    <property type="component" value="Unassembled WGS sequence"/>
</dbReference>
<evidence type="ECO:0000256" key="5">
    <source>
        <dbReference type="SAM" id="MobiDB-lite"/>
    </source>
</evidence>
<dbReference type="RefSeq" id="WP_323279490.1">
    <property type="nucleotide sequence ID" value="NZ_JAYGGQ010000009.1"/>
</dbReference>
<dbReference type="InterPro" id="IPR024607">
    <property type="entry name" value="Sulfatase_CS"/>
</dbReference>
<protein>
    <submittedName>
        <fullName evidence="7">Arylsulfatase</fullName>
        <ecNumber evidence="7">3.1.6.-</ecNumber>
    </submittedName>
</protein>
<name>A0ABU5T7G6_9MICC</name>
<dbReference type="Gene3D" id="3.30.1120.10">
    <property type="match status" value="1"/>
</dbReference>
<dbReference type="SUPFAM" id="SSF53649">
    <property type="entry name" value="Alkaline phosphatase-like"/>
    <property type="match status" value="1"/>
</dbReference>
<dbReference type="GO" id="GO:0016787">
    <property type="term" value="F:hydrolase activity"/>
    <property type="evidence" value="ECO:0007669"/>
    <property type="project" value="UniProtKB-KW"/>
</dbReference>
<evidence type="ECO:0000256" key="2">
    <source>
        <dbReference type="ARBA" id="ARBA00022723"/>
    </source>
</evidence>
<feature type="region of interest" description="Disordered" evidence="5">
    <location>
        <begin position="507"/>
        <end position="531"/>
    </location>
</feature>
<proteinExistence type="inferred from homology"/>
<dbReference type="EC" id="3.1.6.-" evidence="7"/>
<accession>A0ABU5T7G6</accession>
<evidence type="ECO:0000313" key="8">
    <source>
        <dbReference type="Proteomes" id="UP001304769"/>
    </source>
</evidence>
<keyword evidence="8" id="KW-1185">Reference proteome</keyword>
<reference evidence="7 8" key="1">
    <citation type="submission" date="2023-12" db="EMBL/GenBank/DDBJ databases">
        <title>Sinomonas terricola sp. nov, isolated from litchi orchard soil in Guangdong, PR China.</title>
        <authorList>
            <person name="Jiaxin W."/>
            <person name="Yang Z."/>
            <person name="Honghui Z."/>
        </authorList>
    </citation>
    <scope>NUCLEOTIDE SEQUENCE [LARGE SCALE GENOMIC DNA]</scope>
    <source>
        <strain evidence="7 8">JGH33</strain>
    </source>
</reference>
<evidence type="ECO:0000256" key="1">
    <source>
        <dbReference type="ARBA" id="ARBA00008779"/>
    </source>
</evidence>
<evidence type="ECO:0000259" key="6">
    <source>
        <dbReference type="Pfam" id="PF00884"/>
    </source>
</evidence>
<evidence type="ECO:0000256" key="4">
    <source>
        <dbReference type="ARBA" id="ARBA00022837"/>
    </source>
</evidence>
<dbReference type="InterPro" id="IPR050738">
    <property type="entry name" value="Sulfatase"/>
</dbReference>
<keyword evidence="3 7" id="KW-0378">Hydrolase</keyword>
<dbReference type="Pfam" id="PF00884">
    <property type="entry name" value="Sulfatase"/>
    <property type="match status" value="1"/>
</dbReference>
<organism evidence="7 8">
    <name type="scientific">Sinomonas terricola</name>
    <dbReference type="NCBI Taxonomy" id="3110330"/>
    <lineage>
        <taxon>Bacteria</taxon>
        <taxon>Bacillati</taxon>
        <taxon>Actinomycetota</taxon>
        <taxon>Actinomycetes</taxon>
        <taxon>Micrococcales</taxon>
        <taxon>Micrococcaceae</taxon>
        <taxon>Sinomonas</taxon>
    </lineage>
</organism>
<dbReference type="InterPro" id="IPR000917">
    <property type="entry name" value="Sulfatase_N"/>
</dbReference>
<dbReference type="InterPro" id="IPR017850">
    <property type="entry name" value="Alkaline_phosphatase_core_sf"/>
</dbReference>
<dbReference type="EMBL" id="JAYGGQ010000009">
    <property type="protein sequence ID" value="MEA5455628.1"/>
    <property type="molecule type" value="Genomic_DNA"/>
</dbReference>
<dbReference type="PROSITE" id="PS00149">
    <property type="entry name" value="SULFATASE_2"/>
    <property type="match status" value="1"/>
</dbReference>
<gene>
    <name evidence="7" type="ORF">SPF06_12920</name>
</gene>
<keyword evidence="2" id="KW-0479">Metal-binding</keyword>
<comment type="similarity">
    <text evidence="1">Belongs to the sulfatase family.</text>
</comment>
<evidence type="ECO:0000313" key="7">
    <source>
        <dbReference type="EMBL" id="MEA5455628.1"/>
    </source>
</evidence>
<feature type="domain" description="Sulfatase N-terminal" evidence="6">
    <location>
        <begin position="5"/>
        <end position="410"/>
    </location>
</feature>
<evidence type="ECO:0000256" key="3">
    <source>
        <dbReference type="ARBA" id="ARBA00022801"/>
    </source>
</evidence>
<sequence length="531" mass="57964">MSARPNIVLILADDLGFSDLGCYGGEIRTPNLDRLGRAGVRLSSFYNTARCSPSRASLLTGRHPHETGIGILTDDQRPWGYPGSLSPDVPTVAEHLRAAGYATCLSGKWHLAADTAVPNASWPTRKGFDEFYGILGGADDYFHPRGLFHNEERLAPPGAGFYLTTAIGDHAAEFVSKTADDGKPFFLYLAFNAPHWPLHAPEDVVAPYEELYAAGWDALRQARYARLREEGILGEESALSERDPSQPAWGDVAEKAWEARRMAVYAAQVELMDTAIGRVLDSTEAAGAAEDTLVVFLSDNGACAEELPPADAPKFRERQPQTTLDGVPMQLGNEPVIWPGAEDTFSSYGQAWANLSNTPFRLYKRWIHEGGISTPFIVSWPARRLAETSIRHTPQQLTDVLPTILEAAGVAVPGDLPGQSMLPSLAAGQAPDDGHPLFWEHIGNAGTREGQWKLVREAEQDWELYDVRTDRSELHDLAADHADVVSSLAERWEAWAQEVGVIPWPQVKAGAAPSPSTEPAGVEPRNIGRPR</sequence>
<dbReference type="PANTHER" id="PTHR42693:SF53">
    <property type="entry name" value="ENDO-4-O-SULFATASE"/>
    <property type="match status" value="1"/>
</dbReference>